<evidence type="ECO:0000259" key="6">
    <source>
        <dbReference type="PROSITE" id="PS50893"/>
    </source>
</evidence>
<dbReference type="InterPro" id="IPR027417">
    <property type="entry name" value="P-loop_NTPase"/>
</dbReference>
<keyword evidence="5" id="KW-0067">ATP-binding</keyword>
<dbReference type="Gene3D" id="3.40.50.300">
    <property type="entry name" value="P-loop containing nucleotide triphosphate hydrolases"/>
    <property type="match status" value="1"/>
</dbReference>
<evidence type="ECO:0000256" key="5">
    <source>
        <dbReference type="ARBA" id="ARBA00022840"/>
    </source>
</evidence>
<dbReference type="SMART" id="SM00382">
    <property type="entry name" value="AAA"/>
    <property type="match status" value="1"/>
</dbReference>
<evidence type="ECO:0000256" key="3">
    <source>
        <dbReference type="ARBA" id="ARBA00022458"/>
    </source>
</evidence>
<dbReference type="STRING" id="861299.J421_1777"/>
<dbReference type="InParanoid" id="W0RE03"/>
<dbReference type="OrthoDB" id="9780828at2"/>
<dbReference type="InterPro" id="IPR017871">
    <property type="entry name" value="ABC_transporter-like_CS"/>
</dbReference>
<dbReference type="PANTHER" id="PTHR42711">
    <property type="entry name" value="ABC TRANSPORTER ATP-BINDING PROTEIN"/>
    <property type="match status" value="1"/>
</dbReference>
<dbReference type="eggNOG" id="COG1131">
    <property type="taxonomic scope" value="Bacteria"/>
</dbReference>
<dbReference type="InterPro" id="IPR003593">
    <property type="entry name" value="AAA+_ATPase"/>
</dbReference>
<dbReference type="RefSeq" id="WP_025410817.1">
    <property type="nucleotide sequence ID" value="NZ_CP007128.1"/>
</dbReference>
<dbReference type="SUPFAM" id="SSF52540">
    <property type="entry name" value="P-loop containing nucleoside triphosphate hydrolases"/>
    <property type="match status" value="1"/>
</dbReference>
<dbReference type="GO" id="GO:0005524">
    <property type="term" value="F:ATP binding"/>
    <property type="evidence" value="ECO:0007669"/>
    <property type="project" value="UniProtKB-KW"/>
</dbReference>
<dbReference type="AlphaFoldDB" id="W0RE03"/>
<dbReference type="Pfam" id="PF00005">
    <property type="entry name" value="ABC_tran"/>
    <property type="match status" value="1"/>
</dbReference>
<dbReference type="EMBL" id="CP007128">
    <property type="protein sequence ID" value="AHG89314.1"/>
    <property type="molecule type" value="Genomic_DNA"/>
</dbReference>
<keyword evidence="8" id="KW-1185">Reference proteome</keyword>
<dbReference type="InterPro" id="IPR003439">
    <property type="entry name" value="ABC_transporter-like_ATP-bd"/>
</dbReference>
<dbReference type="CDD" id="cd03230">
    <property type="entry name" value="ABC_DR_subfamily_A"/>
    <property type="match status" value="1"/>
</dbReference>
<evidence type="ECO:0000313" key="7">
    <source>
        <dbReference type="EMBL" id="AHG89314.1"/>
    </source>
</evidence>
<keyword evidence="3" id="KW-0536">Nodulation</keyword>
<keyword evidence="2" id="KW-0813">Transport</keyword>
<feature type="domain" description="ABC transporter" evidence="6">
    <location>
        <begin position="5"/>
        <end position="232"/>
    </location>
</feature>
<proteinExistence type="inferred from homology"/>
<evidence type="ECO:0000313" key="8">
    <source>
        <dbReference type="Proteomes" id="UP000019151"/>
    </source>
</evidence>
<evidence type="ECO:0000256" key="1">
    <source>
        <dbReference type="ARBA" id="ARBA00005417"/>
    </source>
</evidence>
<organism evidence="7 8">
    <name type="scientific">Gemmatirosa kalamazoonensis</name>
    <dbReference type="NCBI Taxonomy" id="861299"/>
    <lineage>
        <taxon>Bacteria</taxon>
        <taxon>Pseudomonadati</taxon>
        <taxon>Gemmatimonadota</taxon>
        <taxon>Gemmatimonadia</taxon>
        <taxon>Gemmatimonadales</taxon>
        <taxon>Gemmatimonadaceae</taxon>
        <taxon>Gemmatirosa</taxon>
    </lineage>
</organism>
<name>W0RE03_9BACT</name>
<comment type="similarity">
    <text evidence="1">Belongs to the ABC transporter superfamily.</text>
</comment>
<dbReference type="GO" id="GO:0016887">
    <property type="term" value="F:ATP hydrolysis activity"/>
    <property type="evidence" value="ECO:0007669"/>
    <property type="project" value="InterPro"/>
</dbReference>
<protein>
    <submittedName>
        <fullName evidence="7">ABC transporter related protein</fullName>
    </submittedName>
</protein>
<dbReference type="InterPro" id="IPR050763">
    <property type="entry name" value="ABC_transporter_ATP-binding"/>
</dbReference>
<sequence length="311" mass="33802">MSAAVEAERVTKRFGDTVAVNAMSFTVAEGELFGFIGPDGAGKTTLFRILATLLVPDDGAARVLGRDVVRELWTLRREVGYMPGRFSLYPDLSVDENVRFFASVFGTTMEAEREGIAPIYDQLAPFRDRRAAALSGGMKQKLALCCALVHRPRILFLDEPTTGVDAVSRRELWDLLGTLKATGLTIVVSTPYMDEADRCDRVALVQRGVLLAVDTPAAVTAAYDRPLLAVRAADRFAALAAARAYPHAQAVYPFGETLHVADARRDAAREPLARELAEFLRARGIADARVEATAPTIEDAFIARMTEEAAA</sequence>
<dbReference type="PROSITE" id="PS00211">
    <property type="entry name" value="ABC_TRANSPORTER_1"/>
    <property type="match status" value="1"/>
</dbReference>
<keyword evidence="4" id="KW-0547">Nucleotide-binding</keyword>
<dbReference type="HOGENOM" id="CLU_000604_1_2_0"/>
<evidence type="ECO:0000256" key="2">
    <source>
        <dbReference type="ARBA" id="ARBA00022448"/>
    </source>
</evidence>
<accession>W0RE03</accession>
<dbReference type="PROSITE" id="PS50893">
    <property type="entry name" value="ABC_TRANSPORTER_2"/>
    <property type="match status" value="1"/>
</dbReference>
<dbReference type="Proteomes" id="UP000019151">
    <property type="component" value="Chromosome"/>
</dbReference>
<evidence type="ECO:0000256" key="4">
    <source>
        <dbReference type="ARBA" id="ARBA00022741"/>
    </source>
</evidence>
<gene>
    <name evidence="7" type="ORF">J421_1777</name>
</gene>
<dbReference type="PANTHER" id="PTHR42711:SF5">
    <property type="entry name" value="ABC TRANSPORTER ATP-BINDING PROTEIN NATA"/>
    <property type="match status" value="1"/>
</dbReference>
<reference evidence="7 8" key="1">
    <citation type="journal article" date="2014" name="Genome Announc.">
        <title>Genome Sequence and Methylome of Soil Bacterium Gemmatirosa kalamazoonensis KBS708T, a Member of the Rarely Cultivated Gemmatimonadetes Phylum.</title>
        <authorList>
            <person name="Debruyn J.M."/>
            <person name="Radosevich M."/>
            <person name="Wommack K.E."/>
            <person name="Polson S.W."/>
            <person name="Hauser L.J."/>
            <person name="Fawaz M.N."/>
            <person name="Korlach J."/>
            <person name="Tsai Y.C."/>
        </authorList>
    </citation>
    <scope>NUCLEOTIDE SEQUENCE [LARGE SCALE GENOMIC DNA]</scope>
    <source>
        <strain evidence="7 8">KBS708</strain>
    </source>
</reference>
<dbReference type="KEGG" id="gba:J421_1777"/>